<name>A0ABY8FUK5_9SPHN</name>
<evidence type="ECO:0000313" key="4">
    <source>
        <dbReference type="Proteomes" id="UP001215827"/>
    </source>
</evidence>
<keyword evidence="2" id="KW-0732">Signal</keyword>
<sequence>MRMPARCLPPIAALAICAACTPPAEEEAAAPVGEPTTATGEESSAEPSPEPSGDQLALAGTAWRVDGEDGGVYTTYLDPDGTYRDFRNGDPLQEGTWEEVSEGRLCFTPSEEGRSGECWANERQEKDGTMRTTSDSGLTVELRQVTYVAPSQDDE</sequence>
<feature type="compositionally biased region" description="Basic and acidic residues" evidence="1">
    <location>
        <begin position="111"/>
        <end position="129"/>
    </location>
</feature>
<keyword evidence="4" id="KW-1185">Reference proteome</keyword>
<evidence type="ECO:0000313" key="3">
    <source>
        <dbReference type="EMBL" id="WFL78427.1"/>
    </source>
</evidence>
<reference evidence="3 4" key="1">
    <citation type="submission" date="2023-03" db="EMBL/GenBank/DDBJ databases">
        <title>Altererythrobacter sp. CAU 1644 isolated from sand.</title>
        <authorList>
            <person name="Kim W."/>
        </authorList>
    </citation>
    <scope>NUCLEOTIDE SEQUENCE [LARGE SCALE GENOMIC DNA]</scope>
    <source>
        <strain evidence="3 4">CAU 1644</strain>
    </source>
</reference>
<evidence type="ECO:0000256" key="2">
    <source>
        <dbReference type="SAM" id="SignalP"/>
    </source>
</evidence>
<proteinExistence type="predicted"/>
<protein>
    <recommendedName>
        <fullName evidence="5">DUF995 domain-containing protein</fullName>
    </recommendedName>
</protein>
<feature type="region of interest" description="Disordered" evidence="1">
    <location>
        <begin position="24"/>
        <end position="58"/>
    </location>
</feature>
<feature type="region of interest" description="Disordered" evidence="1">
    <location>
        <begin position="107"/>
        <end position="138"/>
    </location>
</feature>
<feature type="signal peptide" evidence="2">
    <location>
        <begin position="1"/>
        <end position="24"/>
    </location>
</feature>
<feature type="compositionally biased region" description="Low complexity" evidence="1">
    <location>
        <begin position="24"/>
        <end position="53"/>
    </location>
</feature>
<dbReference type="RefSeq" id="WP_278017117.1">
    <property type="nucleotide sequence ID" value="NZ_CP121106.1"/>
</dbReference>
<evidence type="ECO:0008006" key="5">
    <source>
        <dbReference type="Google" id="ProtNLM"/>
    </source>
</evidence>
<organism evidence="3 4">
    <name type="scientific">Altererythrobacter arenosus</name>
    <dbReference type="NCBI Taxonomy" id="3032592"/>
    <lineage>
        <taxon>Bacteria</taxon>
        <taxon>Pseudomonadati</taxon>
        <taxon>Pseudomonadota</taxon>
        <taxon>Alphaproteobacteria</taxon>
        <taxon>Sphingomonadales</taxon>
        <taxon>Erythrobacteraceae</taxon>
        <taxon>Altererythrobacter</taxon>
    </lineage>
</organism>
<gene>
    <name evidence="3" type="ORF">P7228_05005</name>
</gene>
<accession>A0ABY8FUK5</accession>
<dbReference type="Proteomes" id="UP001215827">
    <property type="component" value="Chromosome"/>
</dbReference>
<evidence type="ECO:0000256" key="1">
    <source>
        <dbReference type="SAM" id="MobiDB-lite"/>
    </source>
</evidence>
<feature type="chain" id="PRO_5047391507" description="DUF995 domain-containing protein" evidence="2">
    <location>
        <begin position="25"/>
        <end position="155"/>
    </location>
</feature>
<dbReference type="EMBL" id="CP121106">
    <property type="protein sequence ID" value="WFL78427.1"/>
    <property type="molecule type" value="Genomic_DNA"/>
</dbReference>